<accession>A0A2U1PEY4</accession>
<dbReference type="AlphaFoldDB" id="A0A2U1PEY4"/>
<keyword evidence="1" id="KW-0808">Transferase</keyword>
<dbReference type="GO" id="GO:0016740">
    <property type="term" value="F:transferase activity"/>
    <property type="evidence" value="ECO:0007669"/>
    <property type="project" value="UniProtKB-KW"/>
</dbReference>
<proteinExistence type="predicted"/>
<dbReference type="OrthoDB" id="10261066at2759"/>
<dbReference type="EMBL" id="PKPP01001241">
    <property type="protein sequence ID" value="PWA84316.1"/>
    <property type="molecule type" value="Genomic_DNA"/>
</dbReference>
<sequence>MLELVFIFSSVGNGGLQKSGNLVNGSSGQCSRSSHGEHNYYCRHGIIHTLLQSGGLCPSYKDEAYDIMRSLDVDYILVVFGGVPGYSSDDINKFYDEDVIRRALLVSVKFVCSEEVTPLPTPSDDINKFYDEDVIRRALLVSVSNKLS</sequence>
<comment type="caution">
    <text evidence="1">The sequence shown here is derived from an EMBL/GenBank/DDBJ whole genome shotgun (WGS) entry which is preliminary data.</text>
</comment>
<reference evidence="1 2" key="1">
    <citation type="journal article" date="2018" name="Mol. Plant">
        <title>The genome of Artemisia annua provides insight into the evolution of Asteraceae family and artemisinin biosynthesis.</title>
        <authorList>
            <person name="Shen Q."/>
            <person name="Zhang L."/>
            <person name="Liao Z."/>
            <person name="Wang S."/>
            <person name="Yan T."/>
            <person name="Shi P."/>
            <person name="Liu M."/>
            <person name="Fu X."/>
            <person name="Pan Q."/>
            <person name="Wang Y."/>
            <person name="Lv Z."/>
            <person name="Lu X."/>
            <person name="Zhang F."/>
            <person name="Jiang W."/>
            <person name="Ma Y."/>
            <person name="Chen M."/>
            <person name="Hao X."/>
            <person name="Li L."/>
            <person name="Tang Y."/>
            <person name="Lv G."/>
            <person name="Zhou Y."/>
            <person name="Sun X."/>
            <person name="Brodelius P.E."/>
            <person name="Rose J.K.C."/>
            <person name="Tang K."/>
        </authorList>
    </citation>
    <scope>NUCLEOTIDE SEQUENCE [LARGE SCALE GENOMIC DNA]</scope>
    <source>
        <strain evidence="2">cv. Huhao1</strain>
        <tissue evidence="1">Leaf</tissue>
    </source>
</reference>
<dbReference type="Proteomes" id="UP000245207">
    <property type="component" value="Unassembled WGS sequence"/>
</dbReference>
<evidence type="ECO:0000313" key="2">
    <source>
        <dbReference type="Proteomes" id="UP000245207"/>
    </source>
</evidence>
<dbReference type="STRING" id="35608.A0A2U1PEY4"/>
<organism evidence="1 2">
    <name type="scientific">Artemisia annua</name>
    <name type="common">Sweet wormwood</name>
    <dbReference type="NCBI Taxonomy" id="35608"/>
    <lineage>
        <taxon>Eukaryota</taxon>
        <taxon>Viridiplantae</taxon>
        <taxon>Streptophyta</taxon>
        <taxon>Embryophyta</taxon>
        <taxon>Tracheophyta</taxon>
        <taxon>Spermatophyta</taxon>
        <taxon>Magnoliopsida</taxon>
        <taxon>eudicotyledons</taxon>
        <taxon>Gunneridae</taxon>
        <taxon>Pentapetalae</taxon>
        <taxon>asterids</taxon>
        <taxon>campanulids</taxon>
        <taxon>Asterales</taxon>
        <taxon>Asteraceae</taxon>
        <taxon>Asteroideae</taxon>
        <taxon>Anthemideae</taxon>
        <taxon>Artemisiinae</taxon>
        <taxon>Artemisia</taxon>
    </lineage>
</organism>
<name>A0A2U1PEY4_ARTAN</name>
<keyword evidence="2" id="KW-1185">Reference proteome</keyword>
<protein>
    <submittedName>
        <fullName evidence="1">Dolichyl-diphosphooligosaccharide--protein glycosyltransferase subunit STT3B</fullName>
    </submittedName>
</protein>
<gene>
    <name evidence="1" type="ORF">CTI12_AA068840</name>
</gene>
<evidence type="ECO:0000313" key="1">
    <source>
        <dbReference type="EMBL" id="PWA84316.1"/>
    </source>
</evidence>
<dbReference type="UniPathway" id="UPA00378"/>